<dbReference type="InterPro" id="IPR010982">
    <property type="entry name" value="Lambda_DNA-bd_dom_sf"/>
</dbReference>
<dbReference type="Proteomes" id="UP000325788">
    <property type="component" value="Unassembled WGS sequence"/>
</dbReference>
<proteinExistence type="predicted"/>
<sequence length="114" mass="13193">MKNDDLLTRGGRLKAERKRLGIQTQDELAEILGVKKNSVGRFEKHNEPLNTDYLDKLEDHGFNISFILWGKQPVKSGELSDEEVKLLELYRQTREEMRGGLVSLVETYANQFKK</sequence>
<dbReference type="RefSeq" id="WP_151503833.1">
    <property type="nucleotide sequence ID" value="NZ_VXLD01000001.1"/>
</dbReference>
<dbReference type="SUPFAM" id="SSF47413">
    <property type="entry name" value="lambda repressor-like DNA-binding domains"/>
    <property type="match status" value="1"/>
</dbReference>
<dbReference type="AlphaFoldDB" id="A0A5N4WT94"/>
<dbReference type="CDD" id="cd00093">
    <property type="entry name" value="HTH_XRE"/>
    <property type="match status" value="1"/>
</dbReference>
<reference evidence="2 3" key="1">
    <citation type="submission" date="2019-09" db="EMBL/GenBank/DDBJ databases">
        <title>Draft genome sequence of Acinetobacter tandoii W4-4-4 isolated from environmental water sample.</title>
        <authorList>
            <person name="Wee S.K."/>
            <person name="Yan B."/>
            <person name="Mustaffa S.B."/>
            <person name="Yap E.P.H."/>
        </authorList>
    </citation>
    <scope>NUCLEOTIDE SEQUENCE [LARGE SCALE GENOMIC DNA]</scope>
    <source>
        <strain evidence="2 3">W4-4-4</strain>
    </source>
</reference>
<dbReference type="EMBL" id="VXLD01000001">
    <property type="protein sequence ID" value="KAB1859912.1"/>
    <property type="molecule type" value="Genomic_DNA"/>
</dbReference>
<gene>
    <name evidence="2" type="ORF">F4W09_01960</name>
</gene>
<organism evidence="2 3">
    <name type="scientific">Acinetobacter tandoii</name>
    <dbReference type="NCBI Taxonomy" id="202954"/>
    <lineage>
        <taxon>Bacteria</taxon>
        <taxon>Pseudomonadati</taxon>
        <taxon>Pseudomonadota</taxon>
        <taxon>Gammaproteobacteria</taxon>
        <taxon>Moraxellales</taxon>
        <taxon>Moraxellaceae</taxon>
        <taxon>Acinetobacter</taxon>
    </lineage>
</organism>
<evidence type="ECO:0000259" key="1">
    <source>
        <dbReference type="PROSITE" id="PS50943"/>
    </source>
</evidence>
<protein>
    <submittedName>
        <fullName evidence="2">Helix-turn-helix transcriptional regulator</fullName>
    </submittedName>
</protein>
<dbReference type="SMART" id="SM00530">
    <property type="entry name" value="HTH_XRE"/>
    <property type="match status" value="1"/>
</dbReference>
<dbReference type="InterPro" id="IPR001387">
    <property type="entry name" value="Cro/C1-type_HTH"/>
</dbReference>
<evidence type="ECO:0000313" key="3">
    <source>
        <dbReference type="Proteomes" id="UP000325788"/>
    </source>
</evidence>
<name>A0A5N4WT94_9GAMM</name>
<feature type="domain" description="HTH cro/C1-type" evidence="1">
    <location>
        <begin position="13"/>
        <end position="44"/>
    </location>
</feature>
<dbReference type="PROSITE" id="PS50943">
    <property type="entry name" value="HTH_CROC1"/>
    <property type="match status" value="1"/>
</dbReference>
<dbReference type="GO" id="GO:0003677">
    <property type="term" value="F:DNA binding"/>
    <property type="evidence" value="ECO:0007669"/>
    <property type="project" value="InterPro"/>
</dbReference>
<evidence type="ECO:0000313" key="2">
    <source>
        <dbReference type="EMBL" id="KAB1859912.1"/>
    </source>
</evidence>
<dbReference type="Gene3D" id="1.10.260.40">
    <property type="entry name" value="lambda repressor-like DNA-binding domains"/>
    <property type="match status" value="1"/>
</dbReference>
<comment type="caution">
    <text evidence="2">The sequence shown here is derived from an EMBL/GenBank/DDBJ whole genome shotgun (WGS) entry which is preliminary data.</text>
</comment>
<accession>A0A5N4WT94</accession>